<evidence type="ECO:0000313" key="1">
    <source>
        <dbReference type="EMBL" id="MBT1689973.1"/>
    </source>
</evidence>
<sequence length="275" mass="31746">MKQTILFLLVASALFSCGEVEIDRYGTSDNVYFDFDDEETSDRDSVVFSFAYTPEKTSDTLYLPVRIAGLRVSHDRRFGIKVLEDSITTATSGLHYKPLEEFYTISADSGTLQVPIVLYNQDTLLQDKSVALHFMLVPTEDFGTALPHGVYAKLVFSSRLEKPDWWTGVESVFMDYSRVKHQLYLVSIGNIPLVMEGANIPYNLFIMDKFRRFLIDPFTWVQSNPDYQLDTVVEDKEYVLFSKANPATLRFKIRWDNDAQRHYFIDENNSKVLFN</sequence>
<dbReference type="RefSeq" id="WP_254093193.1">
    <property type="nucleotide sequence ID" value="NZ_JAHESC010000052.1"/>
</dbReference>
<dbReference type="InterPro" id="IPR032299">
    <property type="entry name" value="DUF4843"/>
</dbReference>
<dbReference type="AlphaFoldDB" id="A0AAP2DDE2"/>
<proteinExistence type="predicted"/>
<accession>A0AAP2DDE2</accession>
<dbReference type="PROSITE" id="PS51257">
    <property type="entry name" value="PROKAR_LIPOPROTEIN"/>
    <property type="match status" value="1"/>
</dbReference>
<reference evidence="1 2" key="1">
    <citation type="submission" date="2021-05" db="EMBL/GenBank/DDBJ databases">
        <title>A Polyphasic approach of four new species of the genus Ohtaekwangia: Ohtaekwangia histidinii sp. nov., Ohtaekwangia cretensis sp. nov., Ohtaekwangia indiensis sp. nov., Ohtaekwangia reichenbachii sp. nov. from diverse environment.</title>
        <authorList>
            <person name="Octaviana S."/>
        </authorList>
    </citation>
    <scope>NUCLEOTIDE SEQUENCE [LARGE SCALE GENOMIC DNA]</scope>
    <source>
        <strain evidence="1 2">PWU37</strain>
    </source>
</reference>
<protein>
    <submittedName>
        <fullName evidence="1">DUF4843 domain-containing protein</fullName>
    </submittedName>
</protein>
<comment type="caution">
    <text evidence="1">The sequence shown here is derived from an EMBL/GenBank/DDBJ whole genome shotgun (WGS) entry which is preliminary data.</text>
</comment>
<dbReference type="Pfam" id="PF16132">
    <property type="entry name" value="DUF4843"/>
    <property type="match status" value="1"/>
</dbReference>
<dbReference type="EMBL" id="JAHESC010000052">
    <property type="protein sequence ID" value="MBT1689973.1"/>
    <property type="molecule type" value="Genomic_DNA"/>
</dbReference>
<keyword evidence="2" id="KW-1185">Reference proteome</keyword>
<name>A0AAP2DDE2_9BACT</name>
<evidence type="ECO:0000313" key="2">
    <source>
        <dbReference type="Proteomes" id="UP001319180"/>
    </source>
</evidence>
<organism evidence="1 2">
    <name type="scientific">Dawidia soli</name>
    <dbReference type="NCBI Taxonomy" id="2782352"/>
    <lineage>
        <taxon>Bacteria</taxon>
        <taxon>Pseudomonadati</taxon>
        <taxon>Bacteroidota</taxon>
        <taxon>Cytophagia</taxon>
        <taxon>Cytophagales</taxon>
        <taxon>Chryseotaleaceae</taxon>
        <taxon>Dawidia</taxon>
    </lineage>
</organism>
<dbReference type="Proteomes" id="UP001319180">
    <property type="component" value="Unassembled WGS sequence"/>
</dbReference>
<gene>
    <name evidence="1" type="ORF">KK078_25645</name>
</gene>